<accession>A0AAW4N0I8</accession>
<dbReference type="RefSeq" id="WP_217743924.1">
    <property type="nucleotide sequence ID" value="NZ_JAHOEI010000007.1"/>
</dbReference>
<dbReference type="AlphaFoldDB" id="A0AAW4N0I8"/>
<comment type="caution">
    <text evidence="1">The sequence shown here is derived from an EMBL/GenBank/DDBJ whole genome shotgun (WGS) entry which is preliminary data.</text>
</comment>
<protein>
    <submittedName>
        <fullName evidence="1">Uncharacterized protein</fullName>
    </submittedName>
</protein>
<dbReference type="Proteomes" id="UP001196765">
    <property type="component" value="Unassembled WGS sequence"/>
</dbReference>
<proteinExistence type="predicted"/>
<name>A0AAW4N0I8_9BACT</name>
<dbReference type="EMBL" id="JAHOEI010000007">
    <property type="protein sequence ID" value="MBV3386874.1"/>
    <property type="molecule type" value="Genomic_DNA"/>
</dbReference>
<organism evidence="1 2">
    <name type="scientific">Segatella copri</name>
    <dbReference type="NCBI Taxonomy" id="165179"/>
    <lineage>
        <taxon>Bacteria</taxon>
        <taxon>Pseudomonadati</taxon>
        <taxon>Bacteroidota</taxon>
        <taxon>Bacteroidia</taxon>
        <taxon>Bacteroidales</taxon>
        <taxon>Prevotellaceae</taxon>
        <taxon>Segatella</taxon>
    </lineage>
</organism>
<evidence type="ECO:0000313" key="1">
    <source>
        <dbReference type="EMBL" id="MBV3386874.1"/>
    </source>
</evidence>
<gene>
    <name evidence="1" type="ORF">KSW82_03850</name>
</gene>
<reference evidence="1" key="1">
    <citation type="submission" date="2021-06" db="EMBL/GenBank/DDBJ databases">
        <title>Collection of gut derived symbiotic bacterial strains cultured from healthy donors.</title>
        <authorList>
            <person name="Lin H."/>
            <person name="Littmann E."/>
            <person name="Pamer E.G."/>
        </authorList>
    </citation>
    <scope>NUCLEOTIDE SEQUENCE</scope>
    <source>
        <strain evidence="1">MSK.21.74</strain>
    </source>
</reference>
<sequence length="71" mass="7900">MAKRIVEETLANGEKRYCVQSNTLFGIPCWWSTMRILTDSGVSTSAEFSSLEAARNFLGKSRAVVSQKVIE</sequence>
<evidence type="ECO:0000313" key="2">
    <source>
        <dbReference type="Proteomes" id="UP001196765"/>
    </source>
</evidence>